<keyword evidence="4" id="KW-1185">Reference proteome</keyword>
<dbReference type="Gene3D" id="3.90.550.10">
    <property type="entry name" value="Spore Coat Polysaccharide Biosynthesis Protein SpsA, Chain A"/>
    <property type="match status" value="1"/>
</dbReference>
<dbReference type="InterPro" id="IPR019734">
    <property type="entry name" value="TPR_rpt"/>
</dbReference>
<accession>A0AA95EV08</accession>
<feature type="domain" description="Glycosyltransferase 2-like" evidence="2">
    <location>
        <begin position="7"/>
        <end position="103"/>
    </location>
</feature>
<dbReference type="Proteomes" id="UP001178662">
    <property type="component" value="Chromosome"/>
</dbReference>
<feature type="repeat" description="TPR" evidence="1">
    <location>
        <begin position="204"/>
        <end position="237"/>
    </location>
</feature>
<reference evidence="3" key="1">
    <citation type="submission" date="2023-03" db="EMBL/GenBank/DDBJ databases">
        <title>Andean soil-derived lignocellulolytic bacterial consortium as a source of novel taxa and putative plastic-active enzymes.</title>
        <authorList>
            <person name="Diaz-Garcia L."/>
            <person name="Chuvochina M."/>
            <person name="Feuerriegel G."/>
            <person name="Bunk B."/>
            <person name="Sproer C."/>
            <person name="Streit W.R."/>
            <person name="Rodriguez L.M."/>
            <person name="Overmann J."/>
            <person name="Jimenez D.J."/>
        </authorList>
    </citation>
    <scope>NUCLEOTIDE SEQUENCE</scope>
    <source>
        <strain evidence="3">MAG 2441</strain>
    </source>
</reference>
<organism evidence="3 4">
    <name type="scientific">Candidatus Cohnella colombiensis</name>
    <dbReference type="NCBI Taxonomy" id="3121368"/>
    <lineage>
        <taxon>Bacteria</taxon>
        <taxon>Bacillati</taxon>
        <taxon>Bacillota</taxon>
        <taxon>Bacilli</taxon>
        <taxon>Bacillales</taxon>
        <taxon>Paenibacillaceae</taxon>
        <taxon>Cohnella</taxon>
    </lineage>
</organism>
<dbReference type="PROSITE" id="PS50005">
    <property type="entry name" value="TPR"/>
    <property type="match status" value="1"/>
</dbReference>
<dbReference type="PANTHER" id="PTHR43630">
    <property type="entry name" value="POLY-BETA-1,6-N-ACETYL-D-GLUCOSAMINE SYNTHASE"/>
    <property type="match status" value="1"/>
</dbReference>
<keyword evidence="1" id="KW-0802">TPR repeat</keyword>
<dbReference type="InterPro" id="IPR011990">
    <property type="entry name" value="TPR-like_helical_dom_sf"/>
</dbReference>
<dbReference type="AlphaFoldDB" id="A0AA95EV08"/>
<dbReference type="PANTHER" id="PTHR43630:SF2">
    <property type="entry name" value="GLYCOSYLTRANSFERASE"/>
    <property type="match status" value="1"/>
</dbReference>
<dbReference type="SMART" id="SM00028">
    <property type="entry name" value="TPR"/>
    <property type="match status" value="4"/>
</dbReference>
<dbReference type="SUPFAM" id="SSF53448">
    <property type="entry name" value="Nucleotide-diphospho-sugar transferases"/>
    <property type="match status" value="1"/>
</dbReference>
<evidence type="ECO:0000313" key="3">
    <source>
        <dbReference type="EMBL" id="WEK53893.1"/>
    </source>
</evidence>
<sequence>MTNNLISLCMIVKNEEKTLERCLSSVYRYLDEIIIVDTGSTDRTIEIAKRYTDHIYHFTWVNDFSVARNESLKYATSKWILYMDADDYMEEKDIASLRELLSELIPQPDLVYQIPYTSLLSNQATGPMNITPAIRVFPNHMDLQFHRPIHEQLQSERGIPLRAADIKIPIYHTGYTPTEMEEKKKHERNLSIFNELKETTGFNAYDYFTLGNQYLVMKEYDKALNAYQSSLDTTSSRNVWLKPLLLSMLETLIKQGKFIEAWTFTETQMEPCLEYSDARCIIGTVLHALGFWEKSKIEFLTAIDLAEKRLNNKQDPYILSPEYSMVIPLKYLANIYERESNISQSTYYFTKYIMVNPQDIEALSKLVELLSLSGSVETTTSLLEQLLEVGTDALKAATLTKISLSLGDRELTSYYIKKYDILNHLAPYDRLRYYLLFNNKIDFERELALCTPSHKEHPSFIKHLLLGAIVWNEADWSNTFSIDPEHESYPYWSITTNIINNQYNKQDPNSIAVYYDVLTELYTLQQDSAYDQLIDLLSTPELINQIASYFYTKHHYEIAEQYHSYLIENNELNTDNSIRLAFKNLGQGNIQDTLMFLEYTLTLKPKSKDIYILYCTLCNDPTAREEKKNKLLQIAPEYNSLSLFHTF</sequence>
<protein>
    <submittedName>
        <fullName evidence="3">Glycosyltransferase family 2 protein</fullName>
    </submittedName>
</protein>
<gene>
    <name evidence="3" type="ORF">P0Y55_15200</name>
</gene>
<dbReference type="CDD" id="cd02511">
    <property type="entry name" value="Beta4Glucosyltransferase"/>
    <property type="match status" value="1"/>
</dbReference>
<dbReference type="SUPFAM" id="SSF48452">
    <property type="entry name" value="TPR-like"/>
    <property type="match status" value="2"/>
</dbReference>
<name>A0AA95EV08_9BACL</name>
<dbReference type="EMBL" id="CP119317">
    <property type="protein sequence ID" value="WEK53893.1"/>
    <property type="molecule type" value="Genomic_DNA"/>
</dbReference>
<dbReference type="InterPro" id="IPR001173">
    <property type="entry name" value="Glyco_trans_2-like"/>
</dbReference>
<dbReference type="Gene3D" id="1.25.40.10">
    <property type="entry name" value="Tetratricopeptide repeat domain"/>
    <property type="match status" value="1"/>
</dbReference>
<evidence type="ECO:0000259" key="2">
    <source>
        <dbReference type="Pfam" id="PF00535"/>
    </source>
</evidence>
<evidence type="ECO:0000256" key="1">
    <source>
        <dbReference type="PROSITE-ProRule" id="PRU00339"/>
    </source>
</evidence>
<dbReference type="Pfam" id="PF00535">
    <property type="entry name" value="Glycos_transf_2"/>
    <property type="match status" value="1"/>
</dbReference>
<proteinExistence type="predicted"/>
<dbReference type="InterPro" id="IPR029044">
    <property type="entry name" value="Nucleotide-diphossugar_trans"/>
</dbReference>
<evidence type="ECO:0000313" key="4">
    <source>
        <dbReference type="Proteomes" id="UP001178662"/>
    </source>
</evidence>